<reference evidence="11" key="1">
    <citation type="journal article" date="2013" name="Syst. Appl. Microbiol.">
        <title>New insights into the archaeal diversity of a hypersaline microbial mat obtained by a metagenomic approach.</title>
        <authorList>
            <person name="Lopez-Lopez A."/>
            <person name="Richter M."/>
            <person name="Pena A."/>
            <person name="Tamames J."/>
            <person name="Rossello-Mora R."/>
        </authorList>
    </citation>
    <scope>NUCLEOTIDE SEQUENCE</scope>
</reference>
<dbReference type="InterPro" id="IPR036900">
    <property type="entry name" value="A-D-PHexomutase_C_sf"/>
</dbReference>
<evidence type="ECO:0000256" key="4">
    <source>
        <dbReference type="ARBA" id="ARBA00022723"/>
    </source>
</evidence>
<protein>
    <submittedName>
        <fullName evidence="11">Phosphoglucomutase/phosphomannomutase</fullName>
    </submittedName>
</protein>
<name>M1Q2Y1_9ZZZZ</name>
<dbReference type="GO" id="GO:0005975">
    <property type="term" value="P:carbohydrate metabolic process"/>
    <property type="evidence" value="ECO:0007669"/>
    <property type="project" value="InterPro"/>
</dbReference>
<dbReference type="Pfam" id="PF02879">
    <property type="entry name" value="PGM_PMM_II"/>
    <property type="match status" value="1"/>
</dbReference>
<dbReference type="GO" id="GO:0008966">
    <property type="term" value="F:phosphoglucosamine mutase activity"/>
    <property type="evidence" value="ECO:0007669"/>
    <property type="project" value="InterPro"/>
</dbReference>
<dbReference type="Gene3D" id="3.40.120.10">
    <property type="entry name" value="Alpha-D-Glucose-1,6-Bisphosphate, subunit A, domain 3"/>
    <property type="match status" value="3"/>
</dbReference>
<dbReference type="FunFam" id="3.40.120.10:FF:000001">
    <property type="entry name" value="Phosphoglucosamine mutase"/>
    <property type="match status" value="1"/>
</dbReference>
<feature type="domain" description="Alpha-D-phosphohexomutase alpha/beta/alpha" evidence="9">
    <location>
        <begin position="145"/>
        <end position="242"/>
    </location>
</feature>
<dbReference type="PROSITE" id="PS00710">
    <property type="entry name" value="PGM_PMM"/>
    <property type="match status" value="1"/>
</dbReference>
<dbReference type="InterPro" id="IPR005841">
    <property type="entry name" value="Alpha-D-phosphohexomutase_SF"/>
</dbReference>
<dbReference type="PANTHER" id="PTHR43771">
    <property type="entry name" value="PHOSPHOMANNOMUTASE"/>
    <property type="match status" value="1"/>
</dbReference>
<keyword evidence="4" id="KW-0479">Metal-binding</keyword>
<accession>M1Q2Y1</accession>
<dbReference type="Pfam" id="PF00408">
    <property type="entry name" value="PGM_PMM_IV"/>
    <property type="match status" value="1"/>
</dbReference>
<dbReference type="InterPro" id="IPR016055">
    <property type="entry name" value="A-D-PHexomutase_a/b/a-I/II/III"/>
</dbReference>
<dbReference type="InterPro" id="IPR005844">
    <property type="entry name" value="A-D-PHexomutase_a/b/a-I"/>
</dbReference>
<dbReference type="GO" id="GO:0000287">
    <property type="term" value="F:magnesium ion binding"/>
    <property type="evidence" value="ECO:0007669"/>
    <property type="project" value="InterPro"/>
</dbReference>
<evidence type="ECO:0000259" key="10">
    <source>
        <dbReference type="Pfam" id="PF02880"/>
    </source>
</evidence>
<keyword evidence="6" id="KW-0413">Isomerase</keyword>
<evidence type="ECO:0000256" key="6">
    <source>
        <dbReference type="ARBA" id="ARBA00023235"/>
    </source>
</evidence>
<proteinExistence type="inferred from homology"/>
<dbReference type="Pfam" id="PF02880">
    <property type="entry name" value="PGM_PMM_III"/>
    <property type="match status" value="1"/>
</dbReference>
<evidence type="ECO:0000256" key="3">
    <source>
        <dbReference type="ARBA" id="ARBA00022553"/>
    </source>
</evidence>
<evidence type="ECO:0000256" key="5">
    <source>
        <dbReference type="ARBA" id="ARBA00022842"/>
    </source>
</evidence>
<organism evidence="11">
    <name type="scientific">uncultured organism</name>
    <dbReference type="NCBI Taxonomy" id="155900"/>
    <lineage>
        <taxon>unclassified sequences</taxon>
        <taxon>environmental samples</taxon>
    </lineage>
</organism>
<evidence type="ECO:0000259" key="7">
    <source>
        <dbReference type="Pfam" id="PF00408"/>
    </source>
</evidence>
<dbReference type="PANTHER" id="PTHR43771:SF1">
    <property type="entry name" value="PHOSPHOMANNOMUTASE"/>
    <property type="match status" value="1"/>
</dbReference>
<gene>
    <name evidence="11" type="ORF">FLSS-14_0033</name>
</gene>
<sequence length="433" mass="47916">MDYFGSSGIRGIINEKITPELCLKVGRAVGSEYKRVIIGTDPRTTADMVKSAVISGLTASGADVKDAGMVPTPTLAQAADDFDCGVMITASHNPSEYNGIKLWNPDGSSFNTEQMLETEKRIKDQPDLPTWKEVGKLDKYRNAVDEHIDKIKELIGKNLDSKVVLDCANGAGCSVTPFLFRELGCDVVTLNSNPDGTFPAHDPEPVESHLKDLGKAVKNTDADIGIAHDGDADRMVAFDENGDFLDGDKLLALFAKQFKESVVVPVNSSMIIEELVDNVIRSKVGDVYVAEELKKHDAQFGGEPSGTWIFPEISYAPDGIYAAAFLIKLSESLNLTEEIQDLPSYPRKKESIQAEKKKEIMNTLKKFYEDSYESERLNFVDGIRLDYEKGWALIRASGTEPKIRITSEAKDQKYLNKIFEESKKNLSDIKEEI</sequence>
<evidence type="ECO:0000259" key="9">
    <source>
        <dbReference type="Pfam" id="PF02879"/>
    </source>
</evidence>
<dbReference type="InterPro" id="IPR005845">
    <property type="entry name" value="A-D-PHexomutase_a/b/a-II"/>
</dbReference>
<dbReference type="Gene3D" id="3.30.310.50">
    <property type="entry name" value="Alpha-D-phosphohexomutase, C-terminal domain"/>
    <property type="match status" value="1"/>
</dbReference>
<dbReference type="NCBIfam" id="TIGR03990">
    <property type="entry name" value="Arch_GlmM"/>
    <property type="match status" value="1"/>
</dbReference>
<comment type="cofactor">
    <cofactor evidence="1">
        <name>Mg(2+)</name>
        <dbReference type="ChEBI" id="CHEBI:18420"/>
    </cofactor>
</comment>
<evidence type="ECO:0000313" key="11">
    <source>
        <dbReference type="EMBL" id="AGF93637.1"/>
    </source>
</evidence>
<feature type="domain" description="Alpha-D-phosphohexomutase C-terminal" evidence="7">
    <location>
        <begin position="367"/>
        <end position="421"/>
    </location>
</feature>
<dbReference type="SUPFAM" id="SSF55957">
    <property type="entry name" value="Phosphoglucomutase, C-terminal domain"/>
    <property type="match status" value="1"/>
</dbReference>
<dbReference type="FunFam" id="3.40.120.10:FF:000003">
    <property type="entry name" value="Phosphoglucosamine mutase"/>
    <property type="match status" value="1"/>
</dbReference>
<dbReference type="InterPro" id="IPR016066">
    <property type="entry name" value="A-D-PHexomutase_CS"/>
</dbReference>
<dbReference type="PRINTS" id="PR00509">
    <property type="entry name" value="PGMPMM"/>
</dbReference>
<evidence type="ECO:0000256" key="2">
    <source>
        <dbReference type="ARBA" id="ARBA00010231"/>
    </source>
</evidence>
<dbReference type="EMBL" id="JX684100">
    <property type="protein sequence ID" value="AGF93637.1"/>
    <property type="molecule type" value="Genomic_DNA"/>
</dbReference>
<dbReference type="CDD" id="cd03087">
    <property type="entry name" value="PGM_like1"/>
    <property type="match status" value="1"/>
</dbReference>
<dbReference type="InterPro" id="IPR005846">
    <property type="entry name" value="A-D-PHexomutase_a/b/a-III"/>
</dbReference>
<dbReference type="InterPro" id="IPR024086">
    <property type="entry name" value="GlmM_arc-type"/>
</dbReference>
<keyword evidence="3" id="KW-0597">Phosphoprotein</keyword>
<evidence type="ECO:0000259" key="8">
    <source>
        <dbReference type="Pfam" id="PF02878"/>
    </source>
</evidence>
<feature type="domain" description="Alpha-D-phosphohexomutase alpha/beta/alpha" evidence="8">
    <location>
        <begin position="2"/>
        <end position="124"/>
    </location>
</feature>
<comment type="similarity">
    <text evidence="2">Belongs to the phosphohexose mutase family.</text>
</comment>
<dbReference type="Pfam" id="PF02878">
    <property type="entry name" value="PGM_PMM_I"/>
    <property type="match status" value="1"/>
</dbReference>
<dbReference type="SUPFAM" id="SSF53738">
    <property type="entry name" value="Phosphoglucomutase, first 3 domains"/>
    <property type="match status" value="3"/>
</dbReference>
<dbReference type="InterPro" id="IPR005843">
    <property type="entry name" value="A-D-PHexomutase_C"/>
</dbReference>
<evidence type="ECO:0000256" key="1">
    <source>
        <dbReference type="ARBA" id="ARBA00001946"/>
    </source>
</evidence>
<feature type="domain" description="Alpha-D-phosphohexomutase alpha/beta/alpha" evidence="10">
    <location>
        <begin position="246"/>
        <end position="331"/>
    </location>
</feature>
<dbReference type="AlphaFoldDB" id="M1Q2Y1"/>
<keyword evidence="5" id="KW-0460">Magnesium</keyword>